<dbReference type="InterPro" id="IPR036388">
    <property type="entry name" value="WH-like_DNA-bd_sf"/>
</dbReference>
<dbReference type="AlphaFoldDB" id="A0A486UE07"/>
<dbReference type="PANTHER" id="PTHR30537">
    <property type="entry name" value="HTH-TYPE TRANSCRIPTIONAL REGULATOR"/>
    <property type="match status" value="1"/>
</dbReference>
<accession>A0A486UE07</accession>
<dbReference type="InterPro" id="IPR036390">
    <property type="entry name" value="WH_DNA-bd_sf"/>
</dbReference>
<dbReference type="Gene3D" id="3.40.190.290">
    <property type="match status" value="1"/>
</dbReference>
<dbReference type="InterPro" id="IPR005119">
    <property type="entry name" value="LysR_subst-bd"/>
</dbReference>
<evidence type="ECO:0000313" key="6">
    <source>
        <dbReference type="EMBL" id="VGM37062.1"/>
    </source>
</evidence>
<dbReference type="PANTHER" id="PTHR30537:SF5">
    <property type="entry name" value="HTH-TYPE TRANSCRIPTIONAL ACTIVATOR TTDR-RELATED"/>
    <property type="match status" value="1"/>
</dbReference>
<dbReference type="GO" id="GO:0043565">
    <property type="term" value="F:sequence-specific DNA binding"/>
    <property type="evidence" value="ECO:0007669"/>
    <property type="project" value="TreeGrafter"/>
</dbReference>
<proteinExistence type="inferred from homology"/>
<dbReference type="CDD" id="cd08422">
    <property type="entry name" value="PBP2_CrgA_like"/>
    <property type="match status" value="1"/>
</dbReference>
<evidence type="ECO:0000256" key="1">
    <source>
        <dbReference type="ARBA" id="ARBA00009437"/>
    </source>
</evidence>
<dbReference type="Pfam" id="PF03466">
    <property type="entry name" value="LysR_substrate"/>
    <property type="match status" value="1"/>
</dbReference>
<dbReference type="GO" id="GO:0003700">
    <property type="term" value="F:DNA-binding transcription factor activity"/>
    <property type="evidence" value="ECO:0007669"/>
    <property type="project" value="InterPro"/>
</dbReference>
<keyword evidence="3" id="KW-0238">DNA-binding</keyword>
<dbReference type="FunFam" id="1.10.10.10:FF:000001">
    <property type="entry name" value="LysR family transcriptional regulator"/>
    <property type="match status" value="1"/>
</dbReference>
<dbReference type="InterPro" id="IPR000847">
    <property type="entry name" value="LysR_HTH_N"/>
</dbReference>
<evidence type="ECO:0000256" key="3">
    <source>
        <dbReference type="ARBA" id="ARBA00023125"/>
    </source>
</evidence>
<dbReference type="Gene3D" id="1.10.10.10">
    <property type="entry name" value="Winged helix-like DNA-binding domain superfamily/Winged helix DNA-binding domain"/>
    <property type="match status" value="1"/>
</dbReference>
<keyword evidence="2" id="KW-0805">Transcription regulation</keyword>
<feature type="domain" description="HTH lysR-type" evidence="5">
    <location>
        <begin position="27"/>
        <end position="84"/>
    </location>
</feature>
<dbReference type="EMBL" id="CAAHDH010000001">
    <property type="protein sequence ID" value="VGM37062.1"/>
    <property type="molecule type" value="Genomic_DNA"/>
</dbReference>
<reference evidence="6" key="1">
    <citation type="submission" date="2019-03" db="EMBL/GenBank/DDBJ databases">
        <authorList>
            <consortium name="Pathogen Informatics"/>
        </authorList>
    </citation>
    <scope>NUCLEOTIDE SEQUENCE</scope>
    <source>
        <strain evidence="6">5012STDY7626362</strain>
    </source>
</reference>
<dbReference type="SUPFAM" id="SSF46785">
    <property type="entry name" value="Winged helix' DNA-binding domain"/>
    <property type="match status" value="1"/>
</dbReference>
<organism evidence="6">
    <name type="scientific">Klebsiella pneumoniae</name>
    <dbReference type="NCBI Taxonomy" id="573"/>
    <lineage>
        <taxon>Bacteria</taxon>
        <taxon>Pseudomonadati</taxon>
        <taxon>Pseudomonadota</taxon>
        <taxon>Gammaproteobacteria</taxon>
        <taxon>Enterobacterales</taxon>
        <taxon>Enterobacteriaceae</taxon>
        <taxon>Klebsiella/Raoultella group</taxon>
        <taxon>Klebsiella</taxon>
        <taxon>Klebsiella pneumoniae complex</taxon>
    </lineage>
</organism>
<dbReference type="GO" id="GO:0006351">
    <property type="term" value="P:DNA-templated transcription"/>
    <property type="evidence" value="ECO:0007669"/>
    <property type="project" value="TreeGrafter"/>
</dbReference>
<evidence type="ECO:0000256" key="4">
    <source>
        <dbReference type="ARBA" id="ARBA00023163"/>
    </source>
</evidence>
<dbReference type="InterPro" id="IPR058163">
    <property type="entry name" value="LysR-type_TF_proteobact-type"/>
</dbReference>
<sequence length="330" mass="36631">MLIDQQIADNQPYLQMINVQGAGIMFDDFDELMAFVCVAEAGSFIGASLRLERDASVISRRVSHLEKKLGVRLLVRTTRSVTLTEAGTWFLQRARTALDELSAASREVGDFAATPQGTLRVSLPVTFGRELIAPMFPDFLQAYPDIRLDAHFLDRRVDIVAEGFDAVIRLGNLRDSTLTGRELGAFRSQLIASPAYLQRYGEPTHPEQLAAHRCLGFSHHPDWPYWILENGREHIQVTPSGPLTTNISEALLTAVIRATGIALLPGWMVNQAVQCGELVRVLPDWRSAARVSVYALMPPGTLVPAKTRVFIDAVCQQLASSPLWQDELKR</sequence>
<keyword evidence="4" id="KW-0804">Transcription</keyword>
<name>A0A486UE07_KLEPN</name>
<protein>
    <submittedName>
        <fullName evidence="6">LysR family transcriptional regulator</fullName>
    </submittedName>
</protein>
<dbReference type="PROSITE" id="PS50931">
    <property type="entry name" value="HTH_LYSR"/>
    <property type="match status" value="1"/>
</dbReference>
<dbReference type="Pfam" id="PF00126">
    <property type="entry name" value="HTH_1"/>
    <property type="match status" value="1"/>
</dbReference>
<evidence type="ECO:0000259" key="5">
    <source>
        <dbReference type="PROSITE" id="PS50931"/>
    </source>
</evidence>
<evidence type="ECO:0000256" key="2">
    <source>
        <dbReference type="ARBA" id="ARBA00023015"/>
    </source>
</evidence>
<gene>
    <name evidence="6" type="primary">dmlR_9</name>
    <name evidence="6" type="ORF">SAMEA4873563_00917</name>
</gene>
<dbReference type="SUPFAM" id="SSF53850">
    <property type="entry name" value="Periplasmic binding protein-like II"/>
    <property type="match status" value="1"/>
</dbReference>
<comment type="similarity">
    <text evidence="1">Belongs to the LysR transcriptional regulatory family.</text>
</comment>